<organism evidence="2 3">
    <name type="scientific">Immundisolibacter cernigliae</name>
    <dbReference type="NCBI Taxonomy" id="1810504"/>
    <lineage>
        <taxon>Bacteria</taxon>
        <taxon>Pseudomonadati</taxon>
        <taxon>Pseudomonadota</taxon>
        <taxon>Gammaproteobacteria</taxon>
        <taxon>Immundisolibacterales</taxon>
        <taxon>Immundisolibacteraceae</taxon>
        <taxon>Immundisolibacter</taxon>
    </lineage>
</organism>
<sequence length="1025" mass="112010">MSLPELSINRHVLAYMLSGVIVLFGIVAYRALGVDRFPHIDFPIVSVTTTQPGANPEVIDASITNIIERQVNSVPGIDYIQSSSTPGVSQVTITFKLEKDIDVAFQEVQSKVSQVVADLPDDADPPVVAKVEADATPILWLHILGDRTLQQLNTFVTNTLRRQIETIDGVGDIRIGGLRPRNIRVEVHPERLSAHGLTVQDVLDAFRNEHLLLPGGFVTSRTQERLLKLDIEYHSPRELQNMVIGYEDGAEIRLSQVAEVIDGMADYRRLARRDGQSVVGMGIVKVTGANTVAIVDEVQQRLKTEIIPQLPAGIEIRQGTDNSIFIVEMVDALKEHLISGTLLAGAVVLLFLRSFRATLIIAAAIPVSLLGAIAVMYFLDYTFNSMTLLALLLLVGVVVDDAIVVLENIHRHREHIDPDPRSAAIEGTKQVMFAVLAATLSLVAIFVPVVFMGGMIGRFFSSFSVVVVFGVLVSWFVSLTLTPMLCSRYLDVSHSHGRLYGAFGRFFEAMDRFYRRVLNAGLRWRWGVVAATLVVVASSGWFFGAIGKEFVPVEDESRFMVIFKTPLGSSVEYTNSRLQMIEQVLEADPTVLYTFGAIGLFTTAQANEGMVFVTITPRDERAISQHEVIARLRPQLGSLPGVRAFAVPTPAIGGQRGETLQFAVRGPNLTRVGEYAVQMRERLMQMPGFGFIDLDLLLDMPQLRLEIDRTRTAALGLSSRDVAMAANVLAGGMDIAKWNDDPGDGERYDVRLKAPDGTFETPDDLRKIFLRAGNGELVRLDTVARFVEKPGPARIDRFDLQYAARFYNNPEMPLNVAVEKVQGVAAEVLPLGYSIKLLGSAREFSQTMGFVATAFVLALVMLYMVLASQFDSFLQPLIIMVAQPLAMVGGLAALWLAGHTLNIYSMIGLVLLVGLVAKNSILLVDLTNQLRDEGKSIGEALREACPVRLRPVLMTSLTVILAMLPAAFGVGAGSDTNGPLAVAVIGGMVSSTLLTLVVVPVVYSLVEHGVLRLRARRAARRPASA</sequence>
<proteinExistence type="predicted"/>
<keyword evidence="1" id="KW-0472">Membrane</keyword>
<feature type="transmembrane region" description="Helical" evidence="1">
    <location>
        <begin position="524"/>
        <end position="543"/>
    </location>
</feature>
<feature type="transmembrane region" description="Helical" evidence="1">
    <location>
        <begin position="877"/>
        <end position="897"/>
    </location>
</feature>
<dbReference type="OrthoDB" id="9758297at2"/>
<dbReference type="Pfam" id="PF00873">
    <property type="entry name" value="ACR_tran"/>
    <property type="match status" value="1"/>
</dbReference>
<feature type="transmembrane region" description="Helical" evidence="1">
    <location>
        <begin position="385"/>
        <end position="406"/>
    </location>
</feature>
<dbReference type="PRINTS" id="PR00702">
    <property type="entry name" value="ACRIFLAVINRP"/>
</dbReference>
<dbReference type="Gene3D" id="3.30.2090.10">
    <property type="entry name" value="Multidrug efflux transporter AcrB TolC docking domain, DN and DC subdomains"/>
    <property type="match status" value="2"/>
</dbReference>
<gene>
    <name evidence="2" type="ORF">PG2T_04625</name>
</gene>
<dbReference type="Gene3D" id="1.20.1640.10">
    <property type="entry name" value="Multidrug efflux transporter AcrB transmembrane domain"/>
    <property type="match status" value="2"/>
</dbReference>
<dbReference type="EMBL" id="CP014671">
    <property type="protein sequence ID" value="ANX03544.1"/>
    <property type="molecule type" value="Genomic_DNA"/>
</dbReference>
<feature type="transmembrane region" description="Helical" evidence="1">
    <location>
        <begin position="359"/>
        <end position="379"/>
    </location>
</feature>
<dbReference type="InterPro" id="IPR001036">
    <property type="entry name" value="Acrflvin-R"/>
</dbReference>
<feature type="transmembrane region" description="Helical" evidence="1">
    <location>
        <begin position="844"/>
        <end position="865"/>
    </location>
</feature>
<accession>A0A1B1YRY4</accession>
<evidence type="ECO:0000313" key="2">
    <source>
        <dbReference type="EMBL" id="ANX03544.1"/>
    </source>
</evidence>
<dbReference type="PANTHER" id="PTHR32063:SF0">
    <property type="entry name" value="SWARMING MOTILITY PROTEIN SWRC"/>
    <property type="match status" value="1"/>
</dbReference>
<dbReference type="SUPFAM" id="SSF82693">
    <property type="entry name" value="Multidrug efflux transporter AcrB pore domain, PN1, PN2, PC1 and PC2 subdomains"/>
    <property type="match status" value="3"/>
</dbReference>
<feature type="transmembrane region" description="Helical" evidence="1">
    <location>
        <begin position="431"/>
        <end position="453"/>
    </location>
</feature>
<name>A0A1B1YRY4_9GAMM</name>
<protein>
    <submittedName>
        <fullName evidence="2">Acriflavin resistance protein</fullName>
    </submittedName>
</protein>
<feature type="transmembrane region" description="Helical" evidence="1">
    <location>
        <begin position="947"/>
        <end position="968"/>
    </location>
</feature>
<dbReference type="STRING" id="1810504.PG2T_04625"/>
<dbReference type="SUPFAM" id="SSF82714">
    <property type="entry name" value="Multidrug efflux transporter AcrB TolC docking domain, DN and DC subdomains"/>
    <property type="match status" value="2"/>
</dbReference>
<keyword evidence="1" id="KW-0812">Transmembrane</keyword>
<dbReference type="GO" id="GO:0042910">
    <property type="term" value="F:xenobiotic transmembrane transporter activity"/>
    <property type="evidence" value="ECO:0007669"/>
    <property type="project" value="TreeGrafter"/>
</dbReference>
<dbReference type="RefSeq" id="WP_068803042.1">
    <property type="nucleotide sequence ID" value="NZ_CP014671.1"/>
</dbReference>
<dbReference type="GO" id="GO:0005886">
    <property type="term" value="C:plasma membrane"/>
    <property type="evidence" value="ECO:0007669"/>
    <property type="project" value="TreeGrafter"/>
</dbReference>
<dbReference type="Gene3D" id="3.30.70.1440">
    <property type="entry name" value="Multidrug efflux transporter AcrB pore domain"/>
    <property type="match status" value="1"/>
</dbReference>
<dbReference type="FunCoup" id="A0A1B1YRY4">
    <property type="interactions" value="347"/>
</dbReference>
<dbReference type="AlphaFoldDB" id="A0A1B1YRY4"/>
<dbReference type="Gene3D" id="3.30.70.1320">
    <property type="entry name" value="Multidrug efflux transporter AcrB pore domain like"/>
    <property type="match status" value="1"/>
</dbReference>
<reference evidence="3" key="1">
    <citation type="submission" date="2016-03" db="EMBL/GenBank/DDBJ databases">
        <title>Complete genome sequence of Solimmundus cernigliae, representing a novel lineage of polycyclic aromatic hydrocarbon degraders within the Gammaproteobacteria.</title>
        <authorList>
            <person name="Singleton D.R."/>
            <person name="Dickey A.N."/>
            <person name="Scholl E.H."/>
            <person name="Wright F.A."/>
            <person name="Aitken M.D."/>
        </authorList>
    </citation>
    <scope>NUCLEOTIDE SEQUENCE [LARGE SCALE GENOMIC DNA]</scope>
    <source>
        <strain evidence="3">TR3.2</strain>
    </source>
</reference>
<dbReference type="Gene3D" id="3.30.70.1430">
    <property type="entry name" value="Multidrug efflux transporter AcrB pore domain"/>
    <property type="match status" value="2"/>
</dbReference>
<dbReference type="Proteomes" id="UP000092952">
    <property type="component" value="Chromosome"/>
</dbReference>
<feature type="transmembrane region" description="Helical" evidence="1">
    <location>
        <begin position="980"/>
        <end position="1006"/>
    </location>
</feature>
<feature type="transmembrane region" description="Helical" evidence="1">
    <location>
        <begin position="336"/>
        <end position="352"/>
    </location>
</feature>
<evidence type="ECO:0000256" key="1">
    <source>
        <dbReference type="SAM" id="Phobius"/>
    </source>
</evidence>
<evidence type="ECO:0000313" key="3">
    <source>
        <dbReference type="Proteomes" id="UP000092952"/>
    </source>
</evidence>
<feature type="transmembrane region" description="Helical" evidence="1">
    <location>
        <begin position="459"/>
        <end position="481"/>
    </location>
</feature>
<dbReference type="InterPro" id="IPR027463">
    <property type="entry name" value="AcrB_DN_DC_subdom"/>
</dbReference>
<dbReference type="PANTHER" id="PTHR32063">
    <property type="match status" value="1"/>
</dbReference>
<feature type="transmembrane region" description="Helical" evidence="1">
    <location>
        <begin position="903"/>
        <end position="926"/>
    </location>
</feature>
<dbReference type="KEGG" id="gbi:PG2T_04625"/>
<keyword evidence="1" id="KW-1133">Transmembrane helix</keyword>
<dbReference type="SUPFAM" id="SSF82866">
    <property type="entry name" value="Multidrug efflux transporter AcrB transmembrane domain"/>
    <property type="match status" value="2"/>
</dbReference>
<dbReference type="InParanoid" id="A0A1B1YRY4"/>
<keyword evidence="3" id="KW-1185">Reference proteome</keyword>
<feature type="transmembrane region" description="Helical" evidence="1">
    <location>
        <begin position="12"/>
        <end position="32"/>
    </location>
</feature>